<dbReference type="AlphaFoldDB" id="A0A2G8L0P4"/>
<dbReference type="GO" id="GO:0005930">
    <property type="term" value="C:axoneme"/>
    <property type="evidence" value="ECO:0007669"/>
    <property type="project" value="TreeGrafter"/>
</dbReference>
<keyword evidence="2" id="KW-1185">Reference proteome</keyword>
<dbReference type="OrthoDB" id="297923at2759"/>
<organism evidence="1 2">
    <name type="scientific">Stichopus japonicus</name>
    <name type="common">Sea cucumber</name>
    <dbReference type="NCBI Taxonomy" id="307972"/>
    <lineage>
        <taxon>Eukaryota</taxon>
        <taxon>Metazoa</taxon>
        <taxon>Echinodermata</taxon>
        <taxon>Eleutherozoa</taxon>
        <taxon>Echinozoa</taxon>
        <taxon>Holothuroidea</taxon>
        <taxon>Aspidochirotacea</taxon>
        <taxon>Aspidochirotida</taxon>
        <taxon>Stichopodidae</taxon>
        <taxon>Apostichopus</taxon>
    </lineage>
</organism>
<sequence length="217" mass="24799">MPFQSWELKPLGANHVKLTIVAAILEVEIEIKEELCCFHLSAESDPKPSLDSIINKWMPPQELIKTMRAAGVNVFPERDSKKYVNITEKDEVTEETVYQQMALTASNFAYSWSKWNCEASPEKIVMLGAEKLDGTQVTEDAWSLLLMRKDRCFKLKMSEQDEEFSEVYAEGTQFHADLYHMVLELSSDAGRERINTDFRFADAVNQILSATKVVTYS</sequence>
<dbReference type="PRINTS" id="PR02043">
    <property type="entry name" value="CANCERSCCP1"/>
</dbReference>
<reference evidence="1 2" key="1">
    <citation type="journal article" date="2017" name="PLoS Biol.">
        <title>The sea cucumber genome provides insights into morphological evolution and visceral regeneration.</title>
        <authorList>
            <person name="Zhang X."/>
            <person name="Sun L."/>
            <person name="Yuan J."/>
            <person name="Sun Y."/>
            <person name="Gao Y."/>
            <person name="Zhang L."/>
            <person name="Li S."/>
            <person name="Dai H."/>
            <person name="Hamel J.F."/>
            <person name="Liu C."/>
            <person name="Yu Y."/>
            <person name="Liu S."/>
            <person name="Lin W."/>
            <person name="Guo K."/>
            <person name="Jin S."/>
            <person name="Xu P."/>
            <person name="Storey K.B."/>
            <person name="Huan P."/>
            <person name="Zhang T."/>
            <person name="Zhou Y."/>
            <person name="Zhang J."/>
            <person name="Lin C."/>
            <person name="Li X."/>
            <person name="Xing L."/>
            <person name="Huo D."/>
            <person name="Sun M."/>
            <person name="Wang L."/>
            <person name="Mercier A."/>
            <person name="Li F."/>
            <person name="Yang H."/>
            <person name="Xiang J."/>
        </authorList>
    </citation>
    <scope>NUCLEOTIDE SEQUENCE [LARGE SCALE GENOMIC DNA]</scope>
    <source>
        <strain evidence="1">Shaxun</strain>
        <tissue evidence="1">Muscle</tissue>
    </source>
</reference>
<protein>
    <submittedName>
        <fullName evidence="1">Uncharacterized protein</fullName>
    </submittedName>
</protein>
<dbReference type="InterPro" id="IPR023247">
    <property type="entry name" value="IC97/Dnai7-like"/>
</dbReference>
<evidence type="ECO:0000313" key="2">
    <source>
        <dbReference type="Proteomes" id="UP000230750"/>
    </source>
</evidence>
<evidence type="ECO:0000313" key="1">
    <source>
        <dbReference type="EMBL" id="PIK53775.1"/>
    </source>
</evidence>
<gene>
    <name evidence="1" type="ORF">BSL78_09365</name>
</gene>
<name>A0A2G8L0P4_STIJA</name>
<proteinExistence type="predicted"/>
<dbReference type="STRING" id="307972.A0A2G8L0P4"/>
<dbReference type="EMBL" id="MRZV01000274">
    <property type="protein sequence ID" value="PIK53775.1"/>
    <property type="molecule type" value="Genomic_DNA"/>
</dbReference>
<dbReference type="PANTHER" id="PTHR20929:SF11">
    <property type="entry name" value="DYNEIN AXONEMAL INTERMEDIATE CHAIN 7"/>
    <property type="match status" value="1"/>
</dbReference>
<accession>A0A2G8L0P4</accession>
<comment type="caution">
    <text evidence="1">The sequence shown here is derived from an EMBL/GenBank/DDBJ whole genome shotgun (WGS) entry which is preliminary data.</text>
</comment>
<dbReference type="GO" id="GO:0008017">
    <property type="term" value="F:microtubule binding"/>
    <property type="evidence" value="ECO:0007669"/>
    <property type="project" value="TreeGrafter"/>
</dbReference>
<dbReference type="PANTHER" id="PTHR20929">
    <property type="entry name" value="LUNG ADENOMA SUSCEPTIBILITY 1-RELATED"/>
    <property type="match status" value="1"/>
</dbReference>
<dbReference type="GO" id="GO:0048487">
    <property type="term" value="F:beta-tubulin binding"/>
    <property type="evidence" value="ECO:0007669"/>
    <property type="project" value="TreeGrafter"/>
</dbReference>
<dbReference type="Proteomes" id="UP000230750">
    <property type="component" value="Unassembled WGS sequence"/>
</dbReference>